<keyword evidence="1" id="KW-0812">Transmembrane</keyword>
<feature type="transmembrane region" description="Helical" evidence="1">
    <location>
        <begin position="208"/>
        <end position="227"/>
    </location>
</feature>
<sequence length="243" mass="24709">MTAPAVGMPAPAVAPRLRVGGQVYTTVFGTLLTGLVVNAMLLVACLPIVVMLLTTDPARSWPALAVLAPLAAPAAVAAAAVFRQVSDDGAPTPVRTFGAAYRRHARRALAIGALLAAVAVVGVADLRFLAGRPAGALVTPVVGVVLLLSALTGVVALAAVPEVPAARLRDLLKAALFLAVRRWYLAGAALVVLALLAGIVAVRPAQGIGLLPAPLLYVAWGAARFALRLAIPETRPAGSLEEN</sequence>
<feature type="transmembrane region" description="Helical" evidence="1">
    <location>
        <begin position="182"/>
        <end position="202"/>
    </location>
</feature>
<gene>
    <name evidence="2" type="ORF">ET471_09675</name>
</gene>
<dbReference type="KEGG" id="xya:ET471_09675"/>
<keyword evidence="1" id="KW-0472">Membrane</keyword>
<keyword evidence="3" id="KW-1185">Reference proteome</keyword>
<protein>
    <submittedName>
        <fullName evidence="2">Ferredoxin-NADPH reductase</fullName>
    </submittedName>
</protein>
<feature type="transmembrane region" description="Helical" evidence="1">
    <location>
        <begin position="23"/>
        <end position="49"/>
    </location>
</feature>
<evidence type="ECO:0000313" key="2">
    <source>
        <dbReference type="EMBL" id="QAY70267.1"/>
    </source>
</evidence>
<feature type="transmembrane region" description="Helical" evidence="1">
    <location>
        <begin position="108"/>
        <end position="130"/>
    </location>
</feature>
<dbReference type="RefSeq" id="WP_129187863.1">
    <property type="nucleotide sequence ID" value="NZ_CP035493.1"/>
</dbReference>
<evidence type="ECO:0000256" key="1">
    <source>
        <dbReference type="SAM" id="Phobius"/>
    </source>
</evidence>
<dbReference type="OrthoDB" id="3402079at2"/>
<dbReference type="AlphaFoldDB" id="A0A4P6FA53"/>
<name>A0A4P6FA53_9MICO</name>
<keyword evidence="1" id="KW-1133">Transmembrane helix</keyword>
<organism evidence="2 3">
    <name type="scientific">Xylanimonas protaetiae</name>
    <dbReference type="NCBI Taxonomy" id="2509457"/>
    <lineage>
        <taxon>Bacteria</taxon>
        <taxon>Bacillati</taxon>
        <taxon>Actinomycetota</taxon>
        <taxon>Actinomycetes</taxon>
        <taxon>Micrococcales</taxon>
        <taxon>Promicromonosporaceae</taxon>
        <taxon>Xylanimonas</taxon>
    </lineage>
</organism>
<accession>A0A4P6FA53</accession>
<dbReference type="Proteomes" id="UP000292118">
    <property type="component" value="Chromosome"/>
</dbReference>
<feature type="transmembrane region" description="Helical" evidence="1">
    <location>
        <begin position="136"/>
        <end position="161"/>
    </location>
</feature>
<feature type="transmembrane region" description="Helical" evidence="1">
    <location>
        <begin position="61"/>
        <end position="82"/>
    </location>
</feature>
<proteinExistence type="predicted"/>
<evidence type="ECO:0000313" key="3">
    <source>
        <dbReference type="Proteomes" id="UP000292118"/>
    </source>
</evidence>
<reference evidence="2 3" key="1">
    <citation type="submission" date="2019-01" db="EMBL/GenBank/DDBJ databases">
        <title>Genome sequencing of strain FW10M-9.</title>
        <authorList>
            <person name="Heo J."/>
            <person name="Kim S.-J."/>
            <person name="Kim J.-S."/>
            <person name="Hong S.-B."/>
            <person name="Kwon S.-W."/>
        </authorList>
    </citation>
    <scope>NUCLEOTIDE SEQUENCE [LARGE SCALE GENOMIC DNA]</scope>
    <source>
        <strain evidence="2 3">FW10M-9</strain>
    </source>
</reference>
<dbReference type="EMBL" id="CP035493">
    <property type="protein sequence ID" value="QAY70267.1"/>
    <property type="molecule type" value="Genomic_DNA"/>
</dbReference>